<protein>
    <submittedName>
        <fullName evidence="3">GLPQ like phosphodiesterase</fullName>
    </submittedName>
    <submittedName>
        <fullName evidence="4">Glycerophosphoryl diester phosphodiesterase</fullName>
    </submittedName>
</protein>
<dbReference type="CDD" id="cd08579">
    <property type="entry name" value="GDPD_memb_like"/>
    <property type="match status" value="1"/>
</dbReference>
<accession>A0A0H3IYW0</accession>
<dbReference type="PANTHER" id="PTHR46211">
    <property type="entry name" value="GLYCEROPHOSPHORYL DIESTER PHOSPHODIESTERASE"/>
    <property type="match status" value="1"/>
</dbReference>
<dbReference type="PATRIC" id="fig|1262449.3.peg.522"/>
<dbReference type="Pfam" id="PF03009">
    <property type="entry name" value="GDPD"/>
    <property type="match status" value="1"/>
</dbReference>
<dbReference type="GO" id="GO:0006629">
    <property type="term" value="P:lipid metabolic process"/>
    <property type="evidence" value="ECO:0007669"/>
    <property type="project" value="InterPro"/>
</dbReference>
<dbReference type="PANTHER" id="PTHR46211:SF8">
    <property type="entry name" value="PHOSPHODIESTERASE"/>
    <property type="match status" value="1"/>
</dbReference>
<organism evidence="3 6">
    <name type="scientific">Clostridium pasteurianum DSM 525 = ATCC 6013</name>
    <dbReference type="NCBI Taxonomy" id="1262449"/>
    <lineage>
        <taxon>Bacteria</taxon>
        <taxon>Bacillati</taxon>
        <taxon>Bacillota</taxon>
        <taxon>Clostridia</taxon>
        <taxon>Eubacteriales</taxon>
        <taxon>Clostridiaceae</taxon>
        <taxon>Clostridium</taxon>
    </lineage>
</organism>
<dbReference type="Gene3D" id="3.20.20.190">
    <property type="entry name" value="Phosphatidylinositol (PI) phosphodiesterase"/>
    <property type="match status" value="1"/>
</dbReference>
<evidence type="ECO:0000313" key="4">
    <source>
        <dbReference type="EMBL" id="KRU13280.1"/>
    </source>
</evidence>
<dbReference type="EMBL" id="JPGY02000001">
    <property type="protein sequence ID" value="KRU13280.1"/>
    <property type="molecule type" value="Genomic_DNA"/>
</dbReference>
<keyword evidence="1" id="KW-0812">Transmembrane</keyword>
<reference evidence="4 5" key="3">
    <citation type="journal article" name="Genome Announc.">
        <title>Improved Draft Genome Sequence of Clostridium pasteurianum Strain ATCC 6013 (DSM 525) Using a Hybrid Next-Generation Sequencing Approach.</title>
        <authorList>
            <person name="Pyne M.E."/>
            <person name="Utturkar S."/>
            <person name="Brown S.D."/>
            <person name="Moo-Young M."/>
            <person name="Chung D.A."/>
            <person name="Chou C.P."/>
        </authorList>
    </citation>
    <scope>NUCLEOTIDE SEQUENCE [LARGE SCALE GENOMIC DNA]</scope>
    <source>
        <strain evidence="4 5">ATCC 6013</strain>
    </source>
</reference>
<feature type="transmembrane region" description="Helical" evidence="1">
    <location>
        <begin position="12"/>
        <end position="34"/>
    </location>
</feature>
<evidence type="ECO:0000256" key="1">
    <source>
        <dbReference type="SAM" id="Phobius"/>
    </source>
</evidence>
<dbReference type="eggNOG" id="COG0584">
    <property type="taxonomic scope" value="Bacteria"/>
</dbReference>
<reference evidence="3 6" key="1">
    <citation type="journal article" date="2015" name="Genome Announc.">
        <title>Complete Genome Sequence of the Nitrogen-Fixing and Solvent-Producing Clostridium pasteurianum DSM 525.</title>
        <authorList>
            <person name="Poehlein A."/>
            <person name="Grosse-Honebrink A."/>
            <person name="Zhang Y."/>
            <person name="Minton N.P."/>
            <person name="Daniel R."/>
        </authorList>
    </citation>
    <scope>NUCLEOTIDE SEQUENCE [LARGE SCALE GENOMIC DNA]</scope>
    <source>
        <strain evidence="3">DSM 525</strain>
        <strain evidence="6">DSM 525 / ATCC 6013</strain>
    </source>
</reference>
<proteinExistence type="predicted"/>
<dbReference type="SUPFAM" id="SSF51695">
    <property type="entry name" value="PLC-like phosphodiesterases"/>
    <property type="match status" value="1"/>
</dbReference>
<evidence type="ECO:0000313" key="5">
    <source>
        <dbReference type="Proteomes" id="UP000028042"/>
    </source>
</evidence>
<feature type="domain" description="GP-PDE" evidence="2">
    <location>
        <begin position="63"/>
        <end position="293"/>
    </location>
</feature>
<evidence type="ECO:0000259" key="2">
    <source>
        <dbReference type="PROSITE" id="PS51704"/>
    </source>
</evidence>
<evidence type="ECO:0000313" key="6">
    <source>
        <dbReference type="Proteomes" id="UP000030905"/>
    </source>
</evidence>
<name>A0A0H3IYW0_CLOPA</name>
<dbReference type="Proteomes" id="UP000030905">
    <property type="component" value="Chromosome"/>
</dbReference>
<evidence type="ECO:0000313" key="3">
    <source>
        <dbReference type="EMBL" id="AJA50709.1"/>
    </source>
</evidence>
<reference evidence="4" key="2">
    <citation type="submission" date="2015-10" db="EMBL/GenBank/DDBJ databases">
        <title>Improved Draft Genome Sequence of Clostridium pasteurianum Strain ATCC 6013 (DSM 525) Using a Hybrid Next-Generation Sequencing Approach.</title>
        <authorList>
            <person name="Pyne M.E."/>
            <person name="Utturkar S.M."/>
            <person name="Brown S.D."/>
            <person name="Moo-Young M."/>
            <person name="Chung D.A."/>
            <person name="Chou P.C."/>
        </authorList>
    </citation>
    <scope>NUCLEOTIDE SEQUENCE</scope>
    <source>
        <strain evidence="4">ATCC 6013</strain>
    </source>
</reference>
<dbReference type="InterPro" id="IPR017946">
    <property type="entry name" value="PLC-like_Pdiesterase_TIM-brl"/>
</dbReference>
<dbReference type="KEGG" id="cpae:CPAST_c06210"/>
<gene>
    <name evidence="3" type="ORF">CLPA_c06210</name>
    <name evidence="4" type="ORF">CP6013_02528</name>
</gene>
<keyword evidence="1" id="KW-0472">Membrane</keyword>
<dbReference type="InterPro" id="IPR030395">
    <property type="entry name" value="GP_PDE_dom"/>
</dbReference>
<dbReference type="AlphaFoldDB" id="A0A0H3IYW0"/>
<dbReference type="GO" id="GO:0008081">
    <property type="term" value="F:phosphoric diester hydrolase activity"/>
    <property type="evidence" value="ECO:0007669"/>
    <property type="project" value="InterPro"/>
</dbReference>
<dbReference type="EMBL" id="CP009268">
    <property type="protein sequence ID" value="AJA50709.1"/>
    <property type="molecule type" value="Genomic_DNA"/>
</dbReference>
<dbReference type="RefSeq" id="WP_004455363.1">
    <property type="nucleotide sequence ID" value="NZ_ANZB01000001.1"/>
</dbReference>
<dbReference type="GeneID" id="93072843"/>
<keyword evidence="1" id="KW-1133">Transmembrane helix</keyword>
<dbReference type="PROSITE" id="PS51704">
    <property type="entry name" value="GP_PDE"/>
    <property type="match status" value="1"/>
</dbReference>
<keyword evidence="6" id="KW-1185">Reference proteome</keyword>
<dbReference type="KEGG" id="cpat:CLPA_c06210"/>
<sequence>MGKINLKSKNLLITVLTVIIFIIFSAVFISKSYIYQEKNYIVSRLNREGKLQNFNSKISLGHLKIIAHRGISKDEPENTITAIRSSIKYPVDYAEIDVQLTKDGVVVLMHDRNLRRLTGINTTVDRLTYDQLQTLRIREPFKAHYKAERIPTLQEVMKLTNNRRKLMIEIKDYHNTEELTTKVVNMIEQNNFVNQCMIQSTSYSVLKQVKEENPKIITGYIASRRYERLPTVDVDFYSLNEKSVTENLVKNIHAMNKNVYVWTVNDVINMDKMIGLNVDGIITDKSTILLDIKKAKIRSI</sequence>
<dbReference type="Proteomes" id="UP000028042">
    <property type="component" value="Unassembled WGS sequence"/>
</dbReference>